<feature type="transmembrane region" description="Helical" evidence="6">
    <location>
        <begin position="370"/>
        <end position="389"/>
    </location>
</feature>
<keyword evidence="4 6" id="KW-0472">Membrane</keyword>
<feature type="transmembrane region" description="Helical" evidence="6">
    <location>
        <begin position="341"/>
        <end position="358"/>
    </location>
</feature>
<feature type="transmembrane region" description="Helical" evidence="6">
    <location>
        <begin position="474"/>
        <end position="495"/>
    </location>
</feature>
<dbReference type="Proteomes" id="UP000326553">
    <property type="component" value="Chromosome"/>
</dbReference>
<dbReference type="Gene3D" id="1.20.1720.10">
    <property type="entry name" value="Multidrug resistance protein D"/>
    <property type="match status" value="1"/>
</dbReference>
<evidence type="ECO:0000313" key="8">
    <source>
        <dbReference type="EMBL" id="QEV20000.1"/>
    </source>
</evidence>
<keyword evidence="2 6" id="KW-0812">Transmembrane</keyword>
<evidence type="ECO:0000259" key="7">
    <source>
        <dbReference type="PROSITE" id="PS50850"/>
    </source>
</evidence>
<dbReference type="Gene3D" id="1.20.1250.20">
    <property type="entry name" value="MFS general substrate transporter like domains"/>
    <property type="match status" value="1"/>
</dbReference>
<dbReference type="PANTHER" id="PTHR42718">
    <property type="entry name" value="MAJOR FACILITATOR SUPERFAMILY MULTIDRUG TRANSPORTER MFSC"/>
    <property type="match status" value="1"/>
</dbReference>
<dbReference type="RefSeq" id="WP_150477287.1">
    <property type="nucleotide sequence ID" value="NZ_CP023695.1"/>
</dbReference>
<dbReference type="InterPro" id="IPR011701">
    <property type="entry name" value="MFS"/>
</dbReference>
<reference evidence="8 9" key="1">
    <citation type="submission" date="2017-09" db="EMBL/GenBank/DDBJ databases">
        <authorList>
            <person name="Lee N."/>
            <person name="Cho B.-K."/>
        </authorList>
    </citation>
    <scope>NUCLEOTIDE SEQUENCE [LARGE SCALE GENOMIC DNA]</scope>
    <source>
        <strain evidence="8 9">ATCC 12461</strain>
    </source>
</reference>
<feature type="transmembrane region" description="Helical" evidence="6">
    <location>
        <begin position="302"/>
        <end position="329"/>
    </location>
</feature>
<feature type="transmembrane region" description="Helical" evidence="6">
    <location>
        <begin position="401"/>
        <end position="423"/>
    </location>
</feature>
<feature type="transmembrane region" description="Helical" evidence="6">
    <location>
        <begin position="203"/>
        <end position="223"/>
    </location>
</feature>
<dbReference type="AlphaFoldDB" id="A0A5J6HNY8"/>
<dbReference type="OrthoDB" id="783189at2"/>
<dbReference type="GO" id="GO:0022857">
    <property type="term" value="F:transmembrane transporter activity"/>
    <property type="evidence" value="ECO:0007669"/>
    <property type="project" value="InterPro"/>
</dbReference>
<feature type="transmembrane region" description="Helical" evidence="6">
    <location>
        <begin position="78"/>
        <end position="98"/>
    </location>
</feature>
<name>A0A5J6HNY8_STRAD</name>
<keyword evidence="5" id="KW-0046">Antibiotic resistance</keyword>
<evidence type="ECO:0000256" key="2">
    <source>
        <dbReference type="ARBA" id="ARBA00022692"/>
    </source>
</evidence>
<feature type="transmembrane region" description="Helical" evidence="6">
    <location>
        <begin position="110"/>
        <end position="129"/>
    </location>
</feature>
<dbReference type="SUPFAM" id="SSF103473">
    <property type="entry name" value="MFS general substrate transporter"/>
    <property type="match status" value="1"/>
</dbReference>
<feature type="domain" description="Major facilitator superfamily (MFS) profile" evidence="7">
    <location>
        <begin position="44"/>
        <end position="500"/>
    </location>
</feature>
<dbReference type="Pfam" id="PF07690">
    <property type="entry name" value="MFS_1"/>
    <property type="match status" value="1"/>
</dbReference>
<feature type="transmembrane region" description="Helical" evidence="6">
    <location>
        <begin position="135"/>
        <end position="157"/>
    </location>
</feature>
<dbReference type="GO" id="GO:0005886">
    <property type="term" value="C:plasma membrane"/>
    <property type="evidence" value="ECO:0007669"/>
    <property type="project" value="UniProtKB-SubCell"/>
</dbReference>
<proteinExistence type="predicted"/>
<comment type="subcellular location">
    <subcellularLocation>
        <location evidence="1">Cell membrane</location>
        <topology evidence="1">Multi-pass membrane protein</topology>
    </subcellularLocation>
</comment>
<feature type="transmembrane region" description="Helical" evidence="6">
    <location>
        <begin position="44"/>
        <end position="66"/>
    </location>
</feature>
<accession>A0A5J6HNY8</accession>
<keyword evidence="3 6" id="KW-1133">Transmembrane helix</keyword>
<feature type="transmembrane region" description="Helical" evidence="6">
    <location>
        <begin position="235"/>
        <end position="254"/>
    </location>
</feature>
<dbReference type="InterPro" id="IPR036259">
    <property type="entry name" value="MFS_trans_sf"/>
</dbReference>
<dbReference type="GO" id="GO:0046677">
    <property type="term" value="P:response to antibiotic"/>
    <property type="evidence" value="ECO:0007669"/>
    <property type="project" value="UniProtKB-KW"/>
</dbReference>
<evidence type="ECO:0000256" key="3">
    <source>
        <dbReference type="ARBA" id="ARBA00022989"/>
    </source>
</evidence>
<organism evidence="8 9">
    <name type="scientific">Streptomyces alboniger</name>
    <dbReference type="NCBI Taxonomy" id="132473"/>
    <lineage>
        <taxon>Bacteria</taxon>
        <taxon>Bacillati</taxon>
        <taxon>Actinomycetota</taxon>
        <taxon>Actinomycetes</taxon>
        <taxon>Kitasatosporales</taxon>
        <taxon>Streptomycetaceae</taxon>
        <taxon>Streptomyces</taxon>
        <taxon>Streptomyces aurantiacus group</taxon>
    </lineage>
</organism>
<feature type="transmembrane region" description="Helical" evidence="6">
    <location>
        <begin position="260"/>
        <end position="281"/>
    </location>
</feature>
<evidence type="ECO:0000256" key="6">
    <source>
        <dbReference type="SAM" id="Phobius"/>
    </source>
</evidence>
<dbReference type="InterPro" id="IPR020846">
    <property type="entry name" value="MFS_dom"/>
</dbReference>
<feature type="transmembrane region" description="Helical" evidence="6">
    <location>
        <begin position="444"/>
        <end position="462"/>
    </location>
</feature>
<evidence type="ECO:0000256" key="1">
    <source>
        <dbReference type="ARBA" id="ARBA00004651"/>
    </source>
</evidence>
<sequence length="502" mass="51702">MTTEADLNVKAEADIDIKGAGVPPLAPQAAPPDEAAAAKPSYGALLVVLAGLFITNLDFFIVNVAIPSLQTNMHATAAEIQLIAVTFTIGLSALLITGGRLGDIYGRRRVYSIGVLLFTLASLACGIAQNMGELIIARGIQGAAAALVIPQVLGILTTTYSGKHRAVAFNAYGIALGAAAVFGQLIGGLLIKADVFGMDWRTIFLINVPIGAIVLALTPKLVPESKSEGRTGLDLVGVLLVTAGLTAVVLPLVIGREEGWPAWTWLCMAAAVPLLAAFWFCQRRLAASAKSPLVSPSLFRDRAFGVGSVTILVYFSVMASFFLVLALYLQQGHGASALESGLLFVPLGLGFFVASAMAPKFAAKLGRQALALGALVVAAGDIAFAQTASQLGTTGSVGWCIPAMVVCGFGMGLVVAPLTSLVLEGVATEHAAAASGVFSTGQEMGNALGIAIIGVVFFDQVGEHPSAQGYTDGFGFSLYVQAGICVLVAALVQFLPRKAEKG</sequence>
<dbReference type="PANTHER" id="PTHR42718:SF39">
    <property type="entry name" value="ACTINORHODIN TRANSPORTER-RELATED"/>
    <property type="match status" value="1"/>
</dbReference>
<keyword evidence="9" id="KW-1185">Reference proteome</keyword>
<feature type="transmembrane region" description="Helical" evidence="6">
    <location>
        <begin position="169"/>
        <end position="191"/>
    </location>
</feature>
<dbReference type="PROSITE" id="PS50850">
    <property type="entry name" value="MFS"/>
    <property type="match status" value="1"/>
</dbReference>
<gene>
    <name evidence="8" type="ORF">CP975_22975</name>
</gene>
<evidence type="ECO:0000256" key="4">
    <source>
        <dbReference type="ARBA" id="ARBA00023136"/>
    </source>
</evidence>
<dbReference type="KEGG" id="salw:CP975_22975"/>
<dbReference type="CDD" id="cd17321">
    <property type="entry name" value="MFS_MMR_MDR_like"/>
    <property type="match status" value="1"/>
</dbReference>
<dbReference type="EMBL" id="CP023695">
    <property type="protein sequence ID" value="QEV20000.1"/>
    <property type="molecule type" value="Genomic_DNA"/>
</dbReference>
<protein>
    <submittedName>
        <fullName evidence="8">MFS transporter</fullName>
    </submittedName>
</protein>
<evidence type="ECO:0000313" key="9">
    <source>
        <dbReference type="Proteomes" id="UP000326553"/>
    </source>
</evidence>
<evidence type="ECO:0000256" key="5">
    <source>
        <dbReference type="ARBA" id="ARBA00023251"/>
    </source>
</evidence>